<dbReference type="EMBL" id="JAUUTY010000003">
    <property type="protein sequence ID" value="KAK1661880.1"/>
    <property type="molecule type" value="Genomic_DNA"/>
</dbReference>
<dbReference type="SMART" id="SM00612">
    <property type="entry name" value="Kelch"/>
    <property type="match status" value="2"/>
</dbReference>
<dbReference type="Pfam" id="PF01344">
    <property type="entry name" value="Kelch_1"/>
    <property type="match status" value="3"/>
</dbReference>
<dbReference type="InterPro" id="IPR015915">
    <property type="entry name" value="Kelch-typ_b-propeller"/>
</dbReference>
<sequence length="133" mass="14747">MKDCNAHRSLERYDPREGCWTQLASMKIKRACHSVAVLGETLYALGGYDGNQMVSTVEIFDPRANSWRISSPFSVPRGYGCAVTVNDNVYLIGGINADAESVETVEVYNERQGWSNPGYKAIGQRRFACAIAF</sequence>
<dbReference type="AlphaFoldDB" id="A0AAD8SQ24"/>
<dbReference type="Proteomes" id="UP001231189">
    <property type="component" value="Unassembled WGS sequence"/>
</dbReference>
<proteinExistence type="predicted"/>
<keyword evidence="2" id="KW-1185">Reference proteome</keyword>
<accession>A0AAD8SQ24</accession>
<dbReference type="Gene3D" id="2.120.10.80">
    <property type="entry name" value="Kelch-type beta propeller"/>
    <property type="match status" value="1"/>
</dbReference>
<protein>
    <recommendedName>
        <fullName evidence="3">Kelch repeat protein</fullName>
    </recommendedName>
</protein>
<dbReference type="GO" id="GO:0034976">
    <property type="term" value="P:response to endoplasmic reticulum stress"/>
    <property type="evidence" value="ECO:0007669"/>
    <property type="project" value="InterPro"/>
</dbReference>
<organism evidence="1 2">
    <name type="scientific">Lolium multiflorum</name>
    <name type="common">Italian ryegrass</name>
    <name type="synonym">Lolium perenne subsp. multiflorum</name>
    <dbReference type="NCBI Taxonomy" id="4521"/>
    <lineage>
        <taxon>Eukaryota</taxon>
        <taxon>Viridiplantae</taxon>
        <taxon>Streptophyta</taxon>
        <taxon>Embryophyta</taxon>
        <taxon>Tracheophyta</taxon>
        <taxon>Spermatophyta</taxon>
        <taxon>Magnoliopsida</taxon>
        <taxon>Liliopsida</taxon>
        <taxon>Poales</taxon>
        <taxon>Poaceae</taxon>
        <taxon>BOP clade</taxon>
        <taxon>Pooideae</taxon>
        <taxon>Poodae</taxon>
        <taxon>Poeae</taxon>
        <taxon>Poeae Chloroplast Group 2 (Poeae type)</taxon>
        <taxon>Loliodinae</taxon>
        <taxon>Loliinae</taxon>
        <taxon>Lolium</taxon>
    </lineage>
</organism>
<dbReference type="InterPro" id="IPR006652">
    <property type="entry name" value="Kelch_1"/>
</dbReference>
<dbReference type="PANTHER" id="PTHR46034">
    <property type="match status" value="1"/>
</dbReference>
<reference evidence="1" key="1">
    <citation type="submission" date="2023-07" db="EMBL/GenBank/DDBJ databases">
        <title>A chromosome-level genome assembly of Lolium multiflorum.</title>
        <authorList>
            <person name="Chen Y."/>
            <person name="Copetti D."/>
            <person name="Kolliker R."/>
            <person name="Studer B."/>
        </authorList>
    </citation>
    <scope>NUCLEOTIDE SEQUENCE</scope>
    <source>
        <strain evidence="1">02402/16</strain>
        <tissue evidence="1">Leaf</tissue>
    </source>
</reference>
<dbReference type="InterPro" id="IPR044832">
    <property type="entry name" value="NRP-like"/>
</dbReference>
<evidence type="ECO:0000313" key="2">
    <source>
        <dbReference type="Proteomes" id="UP001231189"/>
    </source>
</evidence>
<name>A0AAD8SQ24_LOLMU</name>
<comment type="caution">
    <text evidence="1">The sequence shown here is derived from an EMBL/GenBank/DDBJ whole genome shotgun (WGS) entry which is preliminary data.</text>
</comment>
<evidence type="ECO:0000313" key="1">
    <source>
        <dbReference type="EMBL" id="KAK1661880.1"/>
    </source>
</evidence>
<gene>
    <name evidence="1" type="ORF">QYE76_050039</name>
</gene>
<evidence type="ECO:0008006" key="3">
    <source>
        <dbReference type="Google" id="ProtNLM"/>
    </source>
</evidence>
<dbReference type="PANTHER" id="PTHR46034:SF42">
    <property type="entry name" value="OS01G0165200 PROTEIN"/>
    <property type="match status" value="1"/>
</dbReference>
<dbReference type="SUPFAM" id="SSF117281">
    <property type="entry name" value="Kelch motif"/>
    <property type="match status" value="1"/>
</dbReference>